<accession>A0A385E9J4</accession>
<proteinExistence type="predicted"/>
<gene>
    <name evidence="1" type="ORF">CcrBL10_gp192c</name>
</gene>
<protein>
    <submittedName>
        <fullName evidence="1">Uncharacterized protein</fullName>
    </submittedName>
</protein>
<name>A0A385E9J4_9CAUD</name>
<organism evidence="1 2">
    <name type="scientific">Caulobacter phage CcrBL10</name>
    <dbReference type="NCBI Taxonomy" id="2283269"/>
    <lineage>
        <taxon>Viruses</taxon>
        <taxon>Duplodnaviria</taxon>
        <taxon>Heunggongvirae</taxon>
        <taxon>Uroviricota</taxon>
        <taxon>Caudoviricetes</taxon>
        <taxon>Jeanschmidtviridae</taxon>
        <taxon>Poindextervirus</taxon>
        <taxon>Poindextervirus BL10</taxon>
    </lineage>
</organism>
<evidence type="ECO:0000313" key="1">
    <source>
        <dbReference type="EMBL" id="AXQ68396.1"/>
    </source>
</evidence>
<sequence>MKFLLSISLLALLLLLAPILALVIMTSANIAPPGQVGILACYYIGVGVRATWGALTGEFSCKRRL</sequence>
<dbReference type="Proteomes" id="UP000258997">
    <property type="component" value="Segment"/>
</dbReference>
<reference evidence="1 2" key="1">
    <citation type="submission" date="2018-07" db="EMBL/GenBank/DDBJ databases">
        <title>Giant CbK-like Caulobacter bacteriophages have genetically divergent genomes.</title>
        <authorList>
            <person name="Wilson K.M."/>
            <person name="Ely B."/>
        </authorList>
    </citation>
    <scope>NUCLEOTIDE SEQUENCE [LARGE SCALE GENOMIC DNA]</scope>
</reference>
<keyword evidence="2" id="KW-1185">Reference proteome</keyword>
<evidence type="ECO:0000313" key="2">
    <source>
        <dbReference type="Proteomes" id="UP000258997"/>
    </source>
</evidence>
<dbReference type="EMBL" id="MH588544">
    <property type="protein sequence ID" value="AXQ68396.1"/>
    <property type="molecule type" value="Genomic_DNA"/>
</dbReference>